<keyword evidence="2" id="KW-0238">DNA-binding</keyword>
<dbReference type="PANTHER" id="PTHR43280:SF30">
    <property type="entry name" value="MMSAB OPERON REGULATORY PROTEIN"/>
    <property type="match status" value="1"/>
</dbReference>
<dbReference type="SMART" id="SM00342">
    <property type="entry name" value="HTH_ARAC"/>
    <property type="match status" value="1"/>
</dbReference>
<evidence type="ECO:0000256" key="2">
    <source>
        <dbReference type="ARBA" id="ARBA00023125"/>
    </source>
</evidence>
<keyword evidence="1" id="KW-0805">Transcription regulation</keyword>
<organism evidence="5">
    <name type="scientific">marine sediment metagenome</name>
    <dbReference type="NCBI Taxonomy" id="412755"/>
    <lineage>
        <taxon>unclassified sequences</taxon>
        <taxon>metagenomes</taxon>
        <taxon>ecological metagenomes</taxon>
    </lineage>
</organism>
<proteinExistence type="predicted"/>
<dbReference type="InterPro" id="IPR037923">
    <property type="entry name" value="HTH-like"/>
</dbReference>
<evidence type="ECO:0000313" key="5">
    <source>
        <dbReference type="EMBL" id="KKN47488.1"/>
    </source>
</evidence>
<keyword evidence="3" id="KW-0804">Transcription</keyword>
<dbReference type="InterPro" id="IPR020449">
    <property type="entry name" value="Tscrpt_reg_AraC-type_HTH"/>
</dbReference>
<dbReference type="AlphaFoldDB" id="A0A0F9U1H6"/>
<dbReference type="PRINTS" id="PR00032">
    <property type="entry name" value="HTHARAC"/>
</dbReference>
<dbReference type="InterPro" id="IPR018062">
    <property type="entry name" value="HTH_AraC-typ_CS"/>
</dbReference>
<dbReference type="InterPro" id="IPR014710">
    <property type="entry name" value="RmlC-like_jellyroll"/>
</dbReference>
<dbReference type="Gene3D" id="1.10.10.60">
    <property type="entry name" value="Homeodomain-like"/>
    <property type="match status" value="2"/>
</dbReference>
<dbReference type="InterPro" id="IPR018060">
    <property type="entry name" value="HTH_AraC"/>
</dbReference>
<dbReference type="SUPFAM" id="SSF46689">
    <property type="entry name" value="Homeodomain-like"/>
    <property type="match status" value="2"/>
</dbReference>
<comment type="caution">
    <text evidence="5">The sequence shown here is derived from an EMBL/GenBank/DDBJ whole genome shotgun (WGS) entry which is preliminary data.</text>
</comment>
<evidence type="ECO:0000259" key="4">
    <source>
        <dbReference type="PROSITE" id="PS01124"/>
    </source>
</evidence>
<feature type="domain" description="HTH araC/xylS-type" evidence="4">
    <location>
        <begin position="205"/>
        <end position="303"/>
    </location>
</feature>
<dbReference type="Pfam" id="PF12833">
    <property type="entry name" value="HTH_18"/>
    <property type="match status" value="1"/>
</dbReference>
<evidence type="ECO:0000256" key="3">
    <source>
        <dbReference type="ARBA" id="ARBA00023163"/>
    </source>
</evidence>
<dbReference type="EMBL" id="LAZR01001274">
    <property type="protein sequence ID" value="KKN47488.1"/>
    <property type="molecule type" value="Genomic_DNA"/>
</dbReference>
<evidence type="ECO:0000256" key="1">
    <source>
        <dbReference type="ARBA" id="ARBA00023015"/>
    </source>
</evidence>
<dbReference type="GO" id="GO:0003700">
    <property type="term" value="F:DNA-binding transcription factor activity"/>
    <property type="evidence" value="ECO:0007669"/>
    <property type="project" value="InterPro"/>
</dbReference>
<dbReference type="Pfam" id="PF02311">
    <property type="entry name" value="AraC_binding"/>
    <property type="match status" value="1"/>
</dbReference>
<gene>
    <name evidence="5" type="ORF">LCGC14_0662510</name>
</gene>
<dbReference type="InterPro" id="IPR009057">
    <property type="entry name" value="Homeodomain-like_sf"/>
</dbReference>
<dbReference type="SUPFAM" id="SSF51215">
    <property type="entry name" value="Regulatory protein AraC"/>
    <property type="match status" value="1"/>
</dbReference>
<dbReference type="CDD" id="cd06986">
    <property type="entry name" value="cupin_MmsR-like_N"/>
    <property type="match status" value="1"/>
</dbReference>
<dbReference type="PROSITE" id="PS01124">
    <property type="entry name" value="HTH_ARAC_FAMILY_2"/>
    <property type="match status" value="1"/>
</dbReference>
<accession>A0A0F9U1H6</accession>
<dbReference type="PROSITE" id="PS00041">
    <property type="entry name" value="HTH_ARAC_FAMILY_1"/>
    <property type="match status" value="1"/>
</dbReference>
<sequence length="306" mass="35263">MDYLSITIPSPTVDNMTQTSLWPVPKNSIRYVVPAPIIRLLSEHPLTRDLYPLAFGHYRRATGHHMHREHHRDNLLIYCTEGKAFLNVQGEPYTMEAGDLLLLPAGASHRYTADPENPWTIHWVHYTGPLAEEFRKYMGFDDATPIRHLGRQPRLLVDFNGLLSVRQTGFRARGLIHAANRLRQLLAAVPISVDETSHKHQAELDTINNYMHERLDERITLEQLADLAGLSPAHFATRYKEQTGTSPIQHFLHLKVERACQMLDATSLSFTEISHRLGYDDAYYFSRLFKKVMGQAPRDYRHTPRH</sequence>
<reference evidence="5" key="1">
    <citation type="journal article" date="2015" name="Nature">
        <title>Complex archaea that bridge the gap between prokaryotes and eukaryotes.</title>
        <authorList>
            <person name="Spang A."/>
            <person name="Saw J.H."/>
            <person name="Jorgensen S.L."/>
            <person name="Zaremba-Niedzwiedzka K."/>
            <person name="Martijn J."/>
            <person name="Lind A.E."/>
            <person name="van Eijk R."/>
            <person name="Schleper C."/>
            <person name="Guy L."/>
            <person name="Ettema T.J."/>
        </authorList>
    </citation>
    <scope>NUCLEOTIDE SEQUENCE</scope>
</reference>
<protein>
    <recommendedName>
        <fullName evidence="4">HTH araC/xylS-type domain-containing protein</fullName>
    </recommendedName>
</protein>
<name>A0A0F9U1H6_9ZZZZ</name>
<dbReference type="InterPro" id="IPR003313">
    <property type="entry name" value="AraC-bd"/>
</dbReference>
<dbReference type="Gene3D" id="2.60.120.10">
    <property type="entry name" value="Jelly Rolls"/>
    <property type="match status" value="1"/>
</dbReference>
<dbReference type="PANTHER" id="PTHR43280">
    <property type="entry name" value="ARAC-FAMILY TRANSCRIPTIONAL REGULATOR"/>
    <property type="match status" value="1"/>
</dbReference>
<dbReference type="GO" id="GO:0043565">
    <property type="term" value="F:sequence-specific DNA binding"/>
    <property type="evidence" value="ECO:0007669"/>
    <property type="project" value="InterPro"/>
</dbReference>